<reference evidence="1" key="2">
    <citation type="submission" date="2013-10" db="EMBL/GenBank/DDBJ databases">
        <authorList>
            <person name="Aslett M."/>
        </authorList>
    </citation>
    <scope>NUCLEOTIDE SEQUENCE [LARGE SCALE GENOMIC DNA]</scope>
    <source>
        <strain evidence="1">Houghton</strain>
    </source>
</reference>
<dbReference type="AlphaFoldDB" id="U6KDL6"/>
<proteinExistence type="predicted"/>
<evidence type="ECO:0000313" key="2">
    <source>
        <dbReference type="Proteomes" id="UP000030744"/>
    </source>
</evidence>
<accession>U6KDL6</accession>
<evidence type="ECO:0000313" key="1">
    <source>
        <dbReference type="EMBL" id="CDJ34856.1"/>
    </source>
</evidence>
<dbReference type="VEuPathDB" id="ToxoDB:EMH_0093290"/>
<name>U6KDL6_9EIME</name>
<reference evidence="1" key="1">
    <citation type="submission" date="2013-10" db="EMBL/GenBank/DDBJ databases">
        <title>Genomic analysis of the causative agents of coccidiosis in chickens.</title>
        <authorList>
            <person name="Reid A.J."/>
            <person name="Blake D."/>
            <person name="Billington K."/>
            <person name="Browne H."/>
            <person name="Dunn M."/>
            <person name="Hung S."/>
            <person name="Kawahara F."/>
            <person name="Miranda-Saavedra D."/>
            <person name="Mourier T."/>
            <person name="Nagra H."/>
            <person name="Otto T.D."/>
            <person name="Rawlings N."/>
            <person name="Sanchez A."/>
            <person name="Sanders M."/>
            <person name="Subramaniam C."/>
            <person name="Tay Y."/>
            <person name="Dear P."/>
            <person name="Doerig C."/>
            <person name="Gruber A."/>
            <person name="Parkinson J."/>
            <person name="Shirley M."/>
            <person name="Wan K.L."/>
            <person name="Berriman M."/>
            <person name="Tomley F."/>
            <person name="Pain A."/>
        </authorList>
    </citation>
    <scope>NUCLEOTIDE SEQUENCE [LARGE SCALE GENOMIC DNA]</scope>
    <source>
        <strain evidence="1">Houghton</strain>
    </source>
</reference>
<dbReference type="Proteomes" id="UP000030744">
    <property type="component" value="Unassembled WGS sequence"/>
</dbReference>
<keyword evidence="2" id="KW-1185">Reference proteome</keyword>
<protein>
    <submittedName>
        <fullName evidence="1">Uncharacterized protein</fullName>
    </submittedName>
</protein>
<dbReference type="GeneID" id="25383491"/>
<gene>
    <name evidence="1" type="ORF">EMH_0093290</name>
</gene>
<organism evidence="1 2">
    <name type="scientific">Eimeria mitis</name>
    <dbReference type="NCBI Taxonomy" id="44415"/>
    <lineage>
        <taxon>Eukaryota</taxon>
        <taxon>Sar</taxon>
        <taxon>Alveolata</taxon>
        <taxon>Apicomplexa</taxon>
        <taxon>Conoidasida</taxon>
        <taxon>Coccidia</taxon>
        <taxon>Eucoccidiorida</taxon>
        <taxon>Eimeriorina</taxon>
        <taxon>Eimeriidae</taxon>
        <taxon>Eimeria</taxon>
    </lineage>
</organism>
<dbReference type="EMBL" id="HG687270">
    <property type="protein sequence ID" value="CDJ34856.1"/>
    <property type="molecule type" value="Genomic_DNA"/>
</dbReference>
<sequence length="285" mass="32124">MGGSLPSACSVVYHQGFCCLAAPSQESGSAEQLASSTELPTDATVISHFKWLGELFPDIPESILRTHPFYRHPQNEHIRISRSFDARSRLRPPAQKSPGPALTVCKEILKKLSLSPQDLMQLLKQAERLYGYASQTMALNYRRAQPLYAIETLGAIFLVLDTLYCAAEVLGDYSMKQDWWPSIVHRIEAARFVPKKEHLRCDKSVRNLHIALTLDAALEYYRKGIRPPLLMVIGLKEALFCGPGSTRFKSPQWDPWRQDAAQWRVSIQPILAKIKFSTVWMGGKG</sequence>
<dbReference type="OrthoDB" id="348121at2759"/>
<dbReference type="RefSeq" id="XP_013357418.1">
    <property type="nucleotide sequence ID" value="XM_013501964.1"/>
</dbReference>